<name>A0A6V7TVR5_MELEN</name>
<organism evidence="2 3">
    <name type="scientific">Meloidogyne enterolobii</name>
    <name type="common">Root-knot nematode worm</name>
    <name type="synonym">Meloidogyne mayaguensis</name>
    <dbReference type="NCBI Taxonomy" id="390850"/>
    <lineage>
        <taxon>Eukaryota</taxon>
        <taxon>Metazoa</taxon>
        <taxon>Ecdysozoa</taxon>
        <taxon>Nematoda</taxon>
        <taxon>Chromadorea</taxon>
        <taxon>Rhabditida</taxon>
        <taxon>Tylenchina</taxon>
        <taxon>Tylenchomorpha</taxon>
        <taxon>Tylenchoidea</taxon>
        <taxon>Meloidogynidae</taxon>
        <taxon>Meloidogyninae</taxon>
        <taxon>Meloidogyne</taxon>
    </lineage>
</organism>
<dbReference type="Pfam" id="PF14705">
    <property type="entry name" value="Costars"/>
    <property type="match status" value="1"/>
</dbReference>
<evidence type="ECO:0000313" key="3">
    <source>
        <dbReference type="Proteomes" id="UP000580250"/>
    </source>
</evidence>
<dbReference type="InterPro" id="IPR026111">
    <property type="entry name" value="Abra"/>
</dbReference>
<dbReference type="PANTHER" id="PTHR22739:SF7">
    <property type="entry name" value="EG:152A3.3 PROTEIN-RELATED"/>
    <property type="match status" value="1"/>
</dbReference>
<dbReference type="GO" id="GO:0035025">
    <property type="term" value="P:positive regulation of Rho protein signal transduction"/>
    <property type="evidence" value="ECO:0007669"/>
    <property type="project" value="InterPro"/>
</dbReference>
<evidence type="ECO:0000313" key="2">
    <source>
        <dbReference type="EMBL" id="CAD2132883.1"/>
    </source>
</evidence>
<gene>
    <name evidence="2" type="ORF">MENT_LOCUS3834</name>
</gene>
<protein>
    <recommendedName>
        <fullName evidence="1">Costars domain-containing protein</fullName>
    </recommendedName>
</protein>
<evidence type="ECO:0000259" key="1">
    <source>
        <dbReference type="SMART" id="SM01283"/>
    </source>
</evidence>
<dbReference type="GO" id="GO:0045944">
    <property type="term" value="P:positive regulation of transcription by RNA polymerase II"/>
    <property type="evidence" value="ECO:0007669"/>
    <property type="project" value="TreeGrafter"/>
</dbReference>
<sequence>MPSIRPPTEKSVCKTIERINQAAQKSEQEAKLDFGSKVYAGTQKFDKNSSDYGRPLVGTKSQARGVRAGNSIMQEVIFLCEIIERNATGIPPNCSIKFGQLFYIYNHYSQSLVGMLIRARKYGLVDFEGEMLYQKQDDNKEVKLLKSVDEIRKSIEYSGDPVNCFNYEPRMIKSEKIMG</sequence>
<proteinExistence type="predicted"/>
<reference evidence="2 3" key="1">
    <citation type="submission" date="2020-08" db="EMBL/GenBank/DDBJ databases">
        <authorList>
            <person name="Koutsovoulos G."/>
            <person name="Danchin GJ E."/>
        </authorList>
    </citation>
    <scope>NUCLEOTIDE SEQUENCE [LARGE SCALE GENOMIC DNA]</scope>
</reference>
<dbReference type="PANTHER" id="PTHR22739">
    <property type="entry name" value="STRIATED MUSCLE ACTIVATOR OF RHO-DEPENDENT SIGNALING-RELATED"/>
    <property type="match status" value="1"/>
</dbReference>
<dbReference type="InterPro" id="IPR038095">
    <property type="entry name" value="Costars_sf"/>
</dbReference>
<accession>A0A6V7TVR5</accession>
<dbReference type="Proteomes" id="UP000580250">
    <property type="component" value="Unassembled WGS sequence"/>
</dbReference>
<dbReference type="AlphaFoldDB" id="A0A6V7TVR5"/>
<dbReference type="SMART" id="SM01283">
    <property type="entry name" value="Costars"/>
    <property type="match status" value="1"/>
</dbReference>
<dbReference type="Gene3D" id="1.10.10.1540">
    <property type="entry name" value="Costar domain"/>
    <property type="match status" value="1"/>
</dbReference>
<comment type="caution">
    <text evidence="2">The sequence shown here is derived from an EMBL/GenBank/DDBJ whole genome shotgun (WGS) entry which is preliminary data.</text>
</comment>
<dbReference type="EMBL" id="CAJEWN010000012">
    <property type="protein sequence ID" value="CAD2132883.1"/>
    <property type="molecule type" value="Genomic_DNA"/>
</dbReference>
<dbReference type="InterPro" id="IPR027817">
    <property type="entry name" value="Costars_dom"/>
</dbReference>
<feature type="domain" description="Costars" evidence="1">
    <location>
        <begin position="70"/>
        <end position="145"/>
    </location>
</feature>
<dbReference type="OrthoDB" id="9871914at2759"/>
<dbReference type="GO" id="GO:0030017">
    <property type="term" value="C:sarcomere"/>
    <property type="evidence" value="ECO:0007669"/>
    <property type="project" value="TreeGrafter"/>
</dbReference>
<dbReference type="GO" id="GO:0003779">
    <property type="term" value="F:actin binding"/>
    <property type="evidence" value="ECO:0007669"/>
    <property type="project" value="InterPro"/>
</dbReference>